<gene>
    <name evidence="1" type="ORF">BLNAU_13653</name>
</gene>
<dbReference type="EMBL" id="JARBJD010000119">
    <property type="protein sequence ID" value="KAK2951373.1"/>
    <property type="molecule type" value="Genomic_DNA"/>
</dbReference>
<evidence type="ECO:0000313" key="1">
    <source>
        <dbReference type="EMBL" id="KAK2951373.1"/>
    </source>
</evidence>
<dbReference type="Proteomes" id="UP001281761">
    <property type="component" value="Unassembled WGS sequence"/>
</dbReference>
<protein>
    <submittedName>
        <fullName evidence="1">Actin-binding protein</fullName>
    </submittedName>
</protein>
<keyword evidence="2" id="KW-1185">Reference proteome</keyword>
<organism evidence="1 2">
    <name type="scientific">Blattamonas nauphoetae</name>
    <dbReference type="NCBI Taxonomy" id="2049346"/>
    <lineage>
        <taxon>Eukaryota</taxon>
        <taxon>Metamonada</taxon>
        <taxon>Preaxostyla</taxon>
        <taxon>Oxymonadida</taxon>
        <taxon>Blattamonas</taxon>
    </lineage>
</organism>
<sequence>MSANVDLNFLESFVFADSGASRSKSLDLLAPNSEALFYYSILHEQLLSPSKETDKEKQLLETFSSLFSGNSPTFKLLSLRRKLLSFVGDEQKKKEETIRFIRDDILRLTFTHQPPSSGTAQRTSMGEELKSKVDTEKLSLQSYIKQNNTNIQTLTELQPLGKYKYYDLDHSEEDLLRLLNSLPSSSHPLAMDLARRVFGKSKQFNRISLSLTLDQLEQLRNEFPDIVQDQYFVRQFLRRLVPSSEVDLEFDVEAQTEYYNKLWDFAQLLPVALNSTKLALMYCCLDFDWKHERVNRTRFMEYIKIPQSINIFVHQEKVEVFTMLDQIVRQNNIHLKFFIGSSISIDTLVTNYLLHFLAEAADTSEFGNFIEKNHLRRVFIQAKALNGRIDEVTLSQDDNTFLADLKDRVDLTFNDTNKIVFKSEDKVELKVFVKNVKKMQMKVYEMNTFMFFTKEKKAISLNVDLDGISPSFERELDFSTIAPVVRHTETLPLSELDGKRGVFVVDLIGSGQTSRALIKKGTLRVLPRMTVNGHALTLLDENNNIVKRDHAAVWVDGVKYTRSSSENEEMKNELLPDEILVGFATGKDNYSKEIVLCDTSDDFCALSSFDYQIERYQFACSFFVDREELVQDTTAHVIIRPTLTCNRQRASMTLLENVIVTIVTTTGDGVPTTKQFDDVVFVDNELTTLDVAIGDDLASLTVEVQARVKVLSDLERAETFSESRTFSVNEINRTKSVVSCLLLRVPDEGYKLSLVGKAGEPISHQPVDLSFSWRELRRNNVVSQRVITNEEGHVDLGKLEGISEMNASFRFGSDTHSFPFGIDSNEQGNDNDWQDDVTSNVVTVEGADTPIALPILESEKELIVLTELNSERAHIRHCSDFVEVRNGEVILSGDLTAGQYILFNWKTGSGINVTVIKSDHPLLGTTVVGEKTIGICERSATGIESVRQTENGDVKVTLLHQTPSTRVHVFCNTFQPTFDVQANLAHGFRGSDRTMEFTHDKSQFDSNKKLGTEQLYVLNRKAQPNGLGNNLLAPSILLNPIVNTETTRKESEMAKKEEFSTQSSHVMPMMARMMMSDEEGGYRSYGMKRGAGLKPFDRRTTSDFNTLDWMANAPIIKTNLKVEKGSNEMTVVNASELKGHCVCTVVVTEEDRTMARRITLSQPPAPSIEPDTKNKKEIRLMQPFDENQTFSETNTASIVLPSFVFENWPSEQNTSLLQQPYTTLARPSVRIDDMNTAKYEQFSSMPALFHLMTSVFGGFSMNKDKNRLRKFEELFGNFGQLSGTDRVKRYSKLPCHETNLFFFQKDRELFSTAILPVLRSKKEKQVIDLFVTDTASESALLHLVSPLTFSTLNALEQILVVEMLVNKLIEKKDAESAKTGQEYAKNFLRTVKHRVTATPPSKATDDRLFEIALKAGLTKDESTEGEIEMDSDDENDDARGFLTKESAQELNEEMDVMYESEEAPSSSLDDALEELEMATTQIMTASKVYSSELKQSSAVFSLSRSSKKEKKKTRMAPTLAQAEALPTIGFNSFDMADQERFLSMAPRTQRRIETPQPAKFKQADETKEYRETQFLEEKGDTHSLIGWNRFWCDYAFFLLEDAASGKRETSTPKRPPFVSANILDCYSSFASAACALAVSDLDLTTKSRLKIHVHSKEGRRTGDVSGTVPGLLFVKEMKGEPANTSLSTTQHTLLVEECVVDPSDAEIVDEDGERSRKYVSNLSLRPCVPYTADVMVANTSSSAFEVDILLQIPQGAVPLENGFYTKTQHRKVERYSTEIVSYSFYFPFEGEFSHYPAQVMRKGKVMGVGNGIGDQGEGEKKRIVVKRGSDEDEKDEAAQTWVSLSLDPDENRLLHFLEHGNIFRADVNLMDICWRLSQKELFERVLLILERRNVYQREIWSYAFKHEGPPRAIKTYLTDEHHALDRIIAPIQFMDTPLYSNDPVERHAVNLYEYRPLVNARTFSVGTKREIANRNLSVQYTQFLTFLAHNGRGSVTKEQHPLLTADDKLIVSYYLVLQDRMDEAQKMFGLIGESFEKDKEKSGDEEMILQHAYMKGFLDFSEPWTENTKDASKHLLKARAVVAQFDGVAPRRWGEMFRDMKTQIGLIDAAFNKIEKPAESVHVDDEILVEDEARREEKRQRHAQGAQKLTTSLEVTLNKERFEVSIAQSNGKADKATVKFFPIDIELLFSLNPFIRDSGEKCSVVNPSQRIEVEFGKEGNELKQTQVVAIPAELHNKNTIVGVDYENITKTVSLFDHSMDIAVYEHVGRLQVKDKKTHKPLSSVYVKTYSRESEAEKGDFLKDGFTDLTGSFDYASVNKESKDRGGSKTKFSILVMSKDRGSEVLEVNAPAE</sequence>
<reference evidence="1 2" key="1">
    <citation type="journal article" date="2022" name="bioRxiv">
        <title>Genomics of Preaxostyla Flagellates Illuminates Evolutionary Transitions and the Path Towards Mitochondrial Loss.</title>
        <authorList>
            <person name="Novak L.V.F."/>
            <person name="Treitli S.C."/>
            <person name="Pyrih J."/>
            <person name="Halakuc P."/>
            <person name="Pipaliya S.V."/>
            <person name="Vacek V."/>
            <person name="Brzon O."/>
            <person name="Soukal P."/>
            <person name="Eme L."/>
            <person name="Dacks J.B."/>
            <person name="Karnkowska A."/>
            <person name="Elias M."/>
            <person name="Hampl V."/>
        </authorList>
    </citation>
    <scope>NUCLEOTIDE SEQUENCE [LARGE SCALE GENOMIC DNA]</scope>
    <source>
        <strain evidence="1">NAU3</strain>
        <tissue evidence="1">Gut</tissue>
    </source>
</reference>
<proteinExistence type="predicted"/>
<evidence type="ECO:0000313" key="2">
    <source>
        <dbReference type="Proteomes" id="UP001281761"/>
    </source>
</evidence>
<accession>A0ABQ9XFX8</accession>
<name>A0ABQ9XFX8_9EUKA</name>
<comment type="caution">
    <text evidence="1">The sequence shown here is derived from an EMBL/GenBank/DDBJ whole genome shotgun (WGS) entry which is preliminary data.</text>
</comment>